<protein>
    <recommendedName>
        <fullName evidence="3">SMP-30/Gluconolactonase/LRE-like region domain-containing protein</fullName>
    </recommendedName>
</protein>
<gene>
    <name evidence="1" type="ORF">MKP09_13430</name>
</gene>
<keyword evidence="2" id="KW-1185">Reference proteome</keyword>
<dbReference type="PANTHER" id="PTHR31460">
    <property type="match status" value="1"/>
</dbReference>
<accession>A0ABS9SKZ5</accession>
<organism evidence="1 2">
    <name type="scientific">Niabella ginsengisoli</name>
    <dbReference type="NCBI Taxonomy" id="522298"/>
    <lineage>
        <taxon>Bacteria</taxon>
        <taxon>Pseudomonadati</taxon>
        <taxon>Bacteroidota</taxon>
        <taxon>Chitinophagia</taxon>
        <taxon>Chitinophagales</taxon>
        <taxon>Chitinophagaceae</taxon>
        <taxon>Niabella</taxon>
    </lineage>
</organism>
<reference evidence="1 2" key="1">
    <citation type="submission" date="2022-02" db="EMBL/GenBank/DDBJ databases">
        <authorList>
            <person name="Min J."/>
        </authorList>
    </citation>
    <scope>NUCLEOTIDE SEQUENCE [LARGE SCALE GENOMIC DNA]</scope>
    <source>
        <strain evidence="1 2">GR10-1</strain>
    </source>
</reference>
<name>A0ABS9SKZ5_9BACT</name>
<proteinExistence type="predicted"/>
<dbReference type="PANTHER" id="PTHR31460:SF3">
    <property type="entry name" value="MESOCENTIN"/>
    <property type="match status" value="1"/>
</dbReference>
<dbReference type="Proteomes" id="UP001202248">
    <property type="component" value="Unassembled WGS sequence"/>
</dbReference>
<dbReference type="RefSeq" id="WP_240830503.1">
    <property type="nucleotide sequence ID" value="NZ_JAKWBL010000002.1"/>
</dbReference>
<dbReference type="Gene3D" id="2.120.10.30">
    <property type="entry name" value="TolB, C-terminal domain"/>
    <property type="match status" value="1"/>
</dbReference>
<dbReference type="InterPro" id="IPR053224">
    <property type="entry name" value="Sensory_adhesion_molecule"/>
</dbReference>
<dbReference type="SUPFAM" id="SSF63829">
    <property type="entry name" value="Calcium-dependent phosphotriesterase"/>
    <property type="match status" value="1"/>
</dbReference>
<evidence type="ECO:0000313" key="1">
    <source>
        <dbReference type="EMBL" id="MCH5598834.1"/>
    </source>
</evidence>
<evidence type="ECO:0008006" key="3">
    <source>
        <dbReference type="Google" id="ProtNLM"/>
    </source>
</evidence>
<evidence type="ECO:0000313" key="2">
    <source>
        <dbReference type="Proteomes" id="UP001202248"/>
    </source>
</evidence>
<dbReference type="EMBL" id="JAKWBL010000002">
    <property type="protein sequence ID" value="MCH5598834.1"/>
    <property type="molecule type" value="Genomic_DNA"/>
</dbReference>
<comment type="caution">
    <text evidence="1">The sequence shown here is derived from an EMBL/GenBank/DDBJ whole genome shotgun (WGS) entry which is preliminary data.</text>
</comment>
<dbReference type="InterPro" id="IPR011042">
    <property type="entry name" value="6-blade_b-propeller_TolB-like"/>
</dbReference>
<sequence length="117" mass="12969">MKIHPNGKSLYVLAGDVNYSRFTSQDTRKKMARLISIDLSSGRRNLDIDLSTLISGKHFPNDVVFDQAGNAYITDSYAHAIYKLAPDGTPSLFAKNKIFVTEGLGLMVSFTTLMDFC</sequence>